<sequence>RLFNLCICAEPIEDIVEEMDAEAEVPPGVDNSVWQSDSGKEDEEAEEEEEEPDSAEEDFEAHERRMMAYDIDTFLLKLRARAMAGKKIIPYAYEPKLTATQLKRRNAWRNEVKKLKGKGGEKCLCEGCPSDLLAEVQNGHGRITCCRTPFNVTVDAKWKSKIKGGMEALGKYKCFSETARFREVCLSAHALWFAWLQEEQARDGARQDSDDDDEDDDGPSYGGADIGQESLRELSLSALKILRYGISEPRDHYMEYLPLPACCLSKILDKFPQGVPYDRFIAPSGGAPETRSRARLKKARPESGNGAPESGSDTEDSPTKEKTAAAT</sequence>
<evidence type="ECO:0000313" key="2">
    <source>
        <dbReference type="EMBL" id="CAD7233674.1"/>
    </source>
</evidence>
<feature type="region of interest" description="Disordered" evidence="1">
    <location>
        <begin position="280"/>
        <end position="327"/>
    </location>
</feature>
<dbReference type="AlphaFoldDB" id="A0A7R8WSF2"/>
<proteinExistence type="predicted"/>
<feature type="compositionally biased region" description="Basic and acidic residues" evidence="1">
    <location>
        <begin position="317"/>
        <end position="327"/>
    </location>
</feature>
<gene>
    <name evidence="2" type="ORF">CTOB1V02_LOCUS11495</name>
</gene>
<organism evidence="2">
    <name type="scientific">Cyprideis torosa</name>
    <dbReference type="NCBI Taxonomy" id="163714"/>
    <lineage>
        <taxon>Eukaryota</taxon>
        <taxon>Metazoa</taxon>
        <taxon>Ecdysozoa</taxon>
        <taxon>Arthropoda</taxon>
        <taxon>Crustacea</taxon>
        <taxon>Oligostraca</taxon>
        <taxon>Ostracoda</taxon>
        <taxon>Podocopa</taxon>
        <taxon>Podocopida</taxon>
        <taxon>Cytherocopina</taxon>
        <taxon>Cytheroidea</taxon>
        <taxon>Cytherideidae</taxon>
        <taxon>Cyprideis</taxon>
    </lineage>
</organism>
<feature type="compositionally biased region" description="Acidic residues" evidence="1">
    <location>
        <begin position="40"/>
        <end position="60"/>
    </location>
</feature>
<protein>
    <submittedName>
        <fullName evidence="2">Uncharacterized protein</fullName>
    </submittedName>
</protein>
<reference evidence="2" key="1">
    <citation type="submission" date="2020-11" db="EMBL/GenBank/DDBJ databases">
        <authorList>
            <person name="Tran Van P."/>
        </authorList>
    </citation>
    <scope>NUCLEOTIDE SEQUENCE</scope>
</reference>
<evidence type="ECO:0000256" key="1">
    <source>
        <dbReference type="SAM" id="MobiDB-lite"/>
    </source>
</evidence>
<name>A0A7R8WSF2_9CRUS</name>
<feature type="region of interest" description="Disordered" evidence="1">
    <location>
        <begin position="22"/>
        <end position="60"/>
    </location>
</feature>
<feature type="non-terminal residue" evidence="2">
    <location>
        <position position="1"/>
    </location>
</feature>
<dbReference type="EMBL" id="OB666744">
    <property type="protein sequence ID" value="CAD7233674.1"/>
    <property type="molecule type" value="Genomic_DNA"/>
</dbReference>
<accession>A0A7R8WSF2</accession>
<feature type="compositionally biased region" description="Acidic residues" evidence="1">
    <location>
        <begin position="209"/>
        <end position="218"/>
    </location>
</feature>
<feature type="region of interest" description="Disordered" evidence="1">
    <location>
        <begin position="203"/>
        <end position="226"/>
    </location>
</feature>